<comment type="caution">
    <text evidence="2">The sequence shown here is derived from an EMBL/GenBank/DDBJ whole genome shotgun (WGS) entry which is preliminary data.</text>
</comment>
<feature type="compositionally biased region" description="Basic and acidic residues" evidence="1">
    <location>
        <begin position="45"/>
        <end position="59"/>
    </location>
</feature>
<sequence length="131" mass="14764">MPISDARRTIWFKDDTPPVGLENPTPASSAISPCDTAQPSTGRESNAHRDGKDRHERPLLRKITTRDPWTIYTHKALVRAGHEVSLAIRRDDPAELVHIQMTQTELAVVERAAQKVSLFAHHSFLRLPILM</sequence>
<proteinExistence type="predicted"/>
<feature type="compositionally biased region" description="Basic and acidic residues" evidence="1">
    <location>
        <begin position="1"/>
        <end position="16"/>
    </location>
</feature>
<accession>A0A3A2ZD42</accession>
<evidence type="ECO:0000313" key="3">
    <source>
        <dbReference type="Proteomes" id="UP000266188"/>
    </source>
</evidence>
<dbReference type="OrthoDB" id="10377704at2759"/>
<gene>
    <name evidence="2" type="ORF">PHISCL_06583</name>
</gene>
<reference evidence="3" key="1">
    <citation type="submission" date="2017-02" db="EMBL/GenBank/DDBJ databases">
        <authorList>
            <person name="Tafer H."/>
            <person name="Lopandic K."/>
        </authorList>
    </citation>
    <scope>NUCLEOTIDE SEQUENCE [LARGE SCALE GENOMIC DNA]</scope>
    <source>
        <strain evidence="3">CBS 366.77</strain>
    </source>
</reference>
<dbReference type="EMBL" id="MVGC01000254">
    <property type="protein sequence ID" value="RJE21069.1"/>
    <property type="molecule type" value="Genomic_DNA"/>
</dbReference>
<evidence type="ECO:0000313" key="2">
    <source>
        <dbReference type="EMBL" id="RJE21069.1"/>
    </source>
</evidence>
<feature type="compositionally biased region" description="Polar residues" evidence="1">
    <location>
        <begin position="25"/>
        <end position="44"/>
    </location>
</feature>
<evidence type="ECO:0000256" key="1">
    <source>
        <dbReference type="SAM" id="MobiDB-lite"/>
    </source>
</evidence>
<name>A0A3A2ZD42_9EURO</name>
<dbReference type="STRING" id="2070753.A0A3A2ZD42"/>
<organism evidence="2 3">
    <name type="scientific">Aspergillus sclerotialis</name>
    <dbReference type="NCBI Taxonomy" id="2070753"/>
    <lineage>
        <taxon>Eukaryota</taxon>
        <taxon>Fungi</taxon>
        <taxon>Dikarya</taxon>
        <taxon>Ascomycota</taxon>
        <taxon>Pezizomycotina</taxon>
        <taxon>Eurotiomycetes</taxon>
        <taxon>Eurotiomycetidae</taxon>
        <taxon>Eurotiales</taxon>
        <taxon>Aspergillaceae</taxon>
        <taxon>Aspergillus</taxon>
        <taxon>Aspergillus subgen. Polypaecilum</taxon>
    </lineage>
</organism>
<dbReference type="AlphaFoldDB" id="A0A3A2ZD42"/>
<dbReference type="Proteomes" id="UP000266188">
    <property type="component" value="Unassembled WGS sequence"/>
</dbReference>
<protein>
    <submittedName>
        <fullName evidence="2">Uncharacterized protein</fullName>
    </submittedName>
</protein>
<feature type="region of interest" description="Disordered" evidence="1">
    <location>
        <begin position="1"/>
        <end position="59"/>
    </location>
</feature>
<keyword evidence="3" id="KW-1185">Reference proteome</keyword>